<feature type="binding site" evidence="7">
    <location>
        <position position="66"/>
    </location>
    <ligand>
        <name>Zn(2+)</name>
        <dbReference type="ChEBI" id="CHEBI:29105"/>
    </ligand>
</feature>
<comment type="subcellular location">
    <subcellularLocation>
        <location evidence="1">Cell membrane</location>
        <topology evidence="1">Multi-pass membrane protein</topology>
    </subcellularLocation>
</comment>
<evidence type="ECO:0000256" key="5">
    <source>
        <dbReference type="ARBA" id="ARBA00022989"/>
    </source>
</evidence>
<dbReference type="STRING" id="1650663.GCA_001486665_00678"/>
<keyword evidence="6 8" id="KW-0472">Membrane</keyword>
<dbReference type="EMBL" id="SLUM01000063">
    <property type="protein sequence ID" value="TCL47392.1"/>
    <property type="molecule type" value="Genomic_DNA"/>
</dbReference>
<keyword evidence="5 8" id="KW-1133">Transmembrane helix</keyword>
<proteinExistence type="inferred from homology"/>
<sequence>MSRYFAKGREPMSSYTHFWGAVGGVIATFLLVGRSLWQGSGALVLAGVALFGLSLVTLYSASSIYHYALCAAAPLRRLRKLDHAMIYVLIAGSYTPFCVAYMPAGEREVFLGCLWAAAFLGILFKLVWLDAPRWIGTLIYLAMGWSILVDLPAFASMPTACLVLVAAGGVIYSVGAVMYIAKRPNLSPNWGFHELFHLFILAGSLLHFLAVFLFVA</sequence>
<feature type="transmembrane region" description="Helical" evidence="8">
    <location>
        <begin position="196"/>
        <end position="215"/>
    </location>
</feature>
<keyword evidence="7" id="KW-0479">Metal-binding</keyword>
<evidence type="ECO:0000256" key="3">
    <source>
        <dbReference type="ARBA" id="ARBA00022475"/>
    </source>
</evidence>
<keyword evidence="4 8" id="KW-0812">Transmembrane</keyword>
<dbReference type="InterPro" id="IPR005744">
    <property type="entry name" value="Hy-lIII"/>
</dbReference>
<comment type="similarity">
    <text evidence="2">Belongs to the UPF0073 (Hly-III) family.</text>
</comment>
<reference evidence="9 10" key="1">
    <citation type="submission" date="2019-03" db="EMBL/GenBank/DDBJ databases">
        <title>Genomic Encyclopedia of Type Strains, Phase IV (KMG-IV): sequencing the most valuable type-strain genomes for metagenomic binning, comparative biology and taxonomic classification.</title>
        <authorList>
            <person name="Goeker M."/>
        </authorList>
    </citation>
    <scope>NUCLEOTIDE SEQUENCE [LARGE SCALE GENOMIC DNA]</scope>
    <source>
        <strain evidence="9 10">DSM 100451</strain>
    </source>
</reference>
<organism evidence="9 10">
    <name type="scientific">Allofournierella massiliensis</name>
    <dbReference type="NCBI Taxonomy" id="1650663"/>
    <lineage>
        <taxon>Bacteria</taxon>
        <taxon>Bacillati</taxon>
        <taxon>Bacillota</taxon>
        <taxon>Clostridia</taxon>
        <taxon>Eubacteriales</taxon>
        <taxon>Oscillospiraceae</taxon>
        <taxon>Allofournierella</taxon>
    </lineage>
</organism>
<feature type="transmembrane region" description="Helical" evidence="8">
    <location>
        <begin position="134"/>
        <end position="154"/>
    </location>
</feature>
<feature type="binding site" evidence="7">
    <location>
        <position position="193"/>
    </location>
    <ligand>
        <name>Zn(2+)</name>
        <dbReference type="ChEBI" id="CHEBI:29105"/>
    </ligand>
</feature>
<feature type="binding site" evidence="7">
    <location>
        <position position="197"/>
    </location>
    <ligand>
        <name>Zn(2+)</name>
        <dbReference type="ChEBI" id="CHEBI:29105"/>
    </ligand>
</feature>
<dbReference type="GO" id="GO:0140911">
    <property type="term" value="F:pore-forming activity"/>
    <property type="evidence" value="ECO:0007669"/>
    <property type="project" value="InterPro"/>
</dbReference>
<dbReference type="Pfam" id="PF03006">
    <property type="entry name" value="HlyIII"/>
    <property type="match status" value="1"/>
</dbReference>
<evidence type="ECO:0000313" key="9">
    <source>
        <dbReference type="EMBL" id="TCL47392.1"/>
    </source>
</evidence>
<gene>
    <name evidence="9" type="ORF">EDD77_1632</name>
</gene>
<feature type="transmembrane region" description="Helical" evidence="8">
    <location>
        <begin position="161"/>
        <end position="181"/>
    </location>
</feature>
<evidence type="ECO:0000256" key="2">
    <source>
        <dbReference type="ARBA" id="ARBA00008488"/>
    </source>
</evidence>
<dbReference type="GO" id="GO:0005886">
    <property type="term" value="C:plasma membrane"/>
    <property type="evidence" value="ECO:0007669"/>
    <property type="project" value="UniProtKB-SubCell"/>
</dbReference>
<feature type="transmembrane region" description="Helical" evidence="8">
    <location>
        <begin position="109"/>
        <end position="128"/>
    </location>
</feature>
<evidence type="ECO:0000256" key="1">
    <source>
        <dbReference type="ARBA" id="ARBA00004651"/>
    </source>
</evidence>
<evidence type="ECO:0000313" key="10">
    <source>
        <dbReference type="Proteomes" id="UP000295184"/>
    </source>
</evidence>
<dbReference type="RefSeq" id="WP_058963178.1">
    <property type="nucleotide sequence ID" value="NZ_CABKVM010000013.1"/>
</dbReference>
<evidence type="ECO:0000256" key="4">
    <source>
        <dbReference type="ARBA" id="ARBA00022692"/>
    </source>
</evidence>
<evidence type="ECO:0000256" key="6">
    <source>
        <dbReference type="ARBA" id="ARBA00023136"/>
    </source>
</evidence>
<feature type="transmembrane region" description="Helical" evidence="8">
    <location>
        <begin position="44"/>
        <end position="64"/>
    </location>
</feature>
<dbReference type="AlphaFoldDB" id="A0A4R1QLU3"/>
<protein>
    <submittedName>
        <fullName evidence="9">Hemolysin III</fullName>
    </submittedName>
</protein>
<comment type="caution">
    <text evidence="9">The sequence shown here is derived from an EMBL/GenBank/DDBJ whole genome shotgun (WGS) entry which is preliminary data.</text>
</comment>
<evidence type="ECO:0000256" key="8">
    <source>
        <dbReference type="SAM" id="Phobius"/>
    </source>
</evidence>
<name>A0A4R1QLU3_9FIRM</name>
<feature type="transmembrane region" description="Helical" evidence="8">
    <location>
        <begin position="84"/>
        <end position="102"/>
    </location>
</feature>
<dbReference type="OrthoDB" id="9813689at2"/>
<dbReference type="PANTHER" id="PTHR20855">
    <property type="entry name" value="ADIPOR/PROGESTIN RECEPTOR-RELATED"/>
    <property type="match status" value="1"/>
</dbReference>
<feature type="transmembrane region" description="Helical" evidence="8">
    <location>
        <begin position="12"/>
        <end position="32"/>
    </location>
</feature>
<keyword evidence="3" id="KW-1003">Cell membrane</keyword>
<keyword evidence="7" id="KW-0862">Zinc</keyword>
<evidence type="ECO:0000256" key="7">
    <source>
        <dbReference type="PIRSR" id="PIRSR604254-1"/>
    </source>
</evidence>
<accession>A0A4R1QLU3</accession>
<dbReference type="InterPro" id="IPR004254">
    <property type="entry name" value="AdipoR/HlyIII-related"/>
</dbReference>
<dbReference type="PANTHER" id="PTHR20855:SF3">
    <property type="entry name" value="LD03007P"/>
    <property type="match status" value="1"/>
</dbReference>
<dbReference type="GO" id="GO:0046872">
    <property type="term" value="F:metal ion binding"/>
    <property type="evidence" value="ECO:0007669"/>
    <property type="project" value="UniProtKB-KW"/>
</dbReference>
<dbReference type="Proteomes" id="UP000295184">
    <property type="component" value="Unassembled WGS sequence"/>
</dbReference>
<dbReference type="NCBIfam" id="TIGR01065">
    <property type="entry name" value="hlyIII"/>
    <property type="match status" value="1"/>
</dbReference>